<dbReference type="RefSeq" id="WP_006970738.1">
    <property type="nucleotide sequence ID" value="NZ_ABCS01000013.1"/>
</dbReference>
<dbReference type="InterPro" id="IPR002048">
    <property type="entry name" value="EF_hand_dom"/>
</dbReference>
<name>A6G1Y9_9BACT</name>
<dbReference type="PROSITE" id="PS00018">
    <property type="entry name" value="EF_HAND_1"/>
    <property type="match status" value="1"/>
</dbReference>
<accession>A6G1Y9</accession>
<dbReference type="OrthoDB" id="4563420at2"/>
<dbReference type="EMBL" id="ABCS01000013">
    <property type="protein sequence ID" value="EDM80179.1"/>
    <property type="molecule type" value="Genomic_DNA"/>
</dbReference>
<reference evidence="2 3" key="1">
    <citation type="submission" date="2007-06" db="EMBL/GenBank/DDBJ databases">
        <authorList>
            <person name="Shimkets L."/>
            <person name="Ferriera S."/>
            <person name="Johnson J."/>
            <person name="Kravitz S."/>
            <person name="Beeson K."/>
            <person name="Sutton G."/>
            <person name="Rogers Y.-H."/>
            <person name="Friedman R."/>
            <person name="Frazier M."/>
            <person name="Venter J.C."/>
        </authorList>
    </citation>
    <scope>NUCLEOTIDE SEQUENCE [LARGE SCALE GENOMIC DNA]</scope>
    <source>
        <strain evidence="2 3">SIR-1</strain>
    </source>
</reference>
<dbReference type="Pfam" id="PF13499">
    <property type="entry name" value="EF-hand_7"/>
    <property type="match status" value="1"/>
</dbReference>
<evidence type="ECO:0000313" key="3">
    <source>
        <dbReference type="Proteomes" id="UP000005801"/>
    </source>
</evidence>
<dbReference type="SUPFAM" id="SSF47473">
    <property type="entry name" value="EF-hand"/>
    <property type="match status" value="1"/>
</dbReference>
<dbReference type="PROSITE" id="PS50222">
    <property type="entry name" value="EF_HAND_2"/>
    <property type="match status" value="1"/>
</dbReference>
<evidence type="ECO:0000313" key="2">
    <source>
        <dbReference type="EMBL" id="EDM80179.1"/>
    </source>
</evidence>
<protein>
    <recommendedName>
        <fullName evidence="1">EF-hand domain-containing protein</fullName>
    </recommendedName>
</protein>
<evidence type="ECO:0000259" key="1">
    <source>
        <dbReference type="PROSITE" id="PS50222"/>
    </source>
</evidence>
<dbReference type="InterPro" id="IPR011992">
    <property type="entry name" value="EF-hand-dom_pair"/>
</dbReference>
<keyword evidence="3" id="KW-1185">Reference proteome</keyword>
<dbReference type="Gene3D" id="1.10.238.10">
    <property type="entry name" value="EF-hand"/>
    <property type="match status" value="1"/>
</dbReference>
<dbReference type="InterPro" id="IPR018247">
    <property type="entry name" value="EF_Hand_1_Ca_BS"/>
</dbReference>
<dbReference type="GO" id="GO:0005509">
    <property type="term" value="F:calcium ion binding"/>
    <property type="evidence" value="ECO:0007669"/>
    <property type="project" value="InterPro"/>
</dbReference>
<sequence>MSDRESSPEVQKILADALAHLRAKGDAALSTFERERVAEQAAGGDLEAATAAALRAKIDGQLGRLAKSFDRFDLDGDGVVTVDEVQQILGMGRTDAEGFVSQFDRDGDEQVDYGEFLIASFIRLGFLPPRDP</sequence>
<dbReference type="CDD" id="cd00051">
    <property type="entry name" value="EFh"/>
    <property type="match status" value="1"/>
</dbReference>
<gene>
    <name evidence="2" type="ORF">PPSIR1_36052</name>
</gene>
<organism evidence="2 3">
    <name type="scientific">Plesiocystis pacifica SIR-1</name>
    <dbReference type="NCBI Taxonomy" id="391625"/>
    <lineage>
        <taxon>Bacteria</taxon>
        <taxon>Pseudomonadati</taxon>
        <taxon>Myxococcota</taxon>
        <taxon>Polyangia</taxon>
        <taxon>Nannocystales</taxon>
        <taxon>Nannocystaceae</taxon>
        <taxon>Plesiocystis</taxon>
    </lineage>
</organism>
<proteinExistence type="predicted"/>
<dbReference type="Proteomes" id="UP000005801">
    <property type="component" value="Unassembled WGS sequence"/>
</dbReference>
<feature type="domain" description="EF-hand" evidence="1">
    <location>
        <begin position="60"/>
        <end position="95"/>
    </location>
</feature>
<comment type="caution">
    <text evidence="2">The sequence shown here is derived from an EMBL/GenBank/DDBJ whole genome shotgun (WGS) entry which is preliminary data.</text>
</comment>
<dbReference type="AlphaFoldDB" id="A6G1Y9"/>